<comment type="caution">
    <text evidence="7">Lacks conserved residue(s) required for the propagation of feature annotation.</text>
</comment>
<evidence type="ECO:0000256" key="5">
    <source>
        <dbReference type="ARBA" id="ARBA00022989"/>
    </source>
</evidence>
<dbReference type="EMBL" id="CP036263">
    <property type="protein sequence ID" value="QDS99842.1"/>
    <property type="molecule type" value="Genomic_DNA"/>
</dbReference>
<feature type="transmembrane region" description="Helical" evidence="7">
    <location>
        <begin position="6"/>
        <end position="27"/>
    </location>
</feature>
<evidence type="ECO:0000256" key="7">
    <source>
        <dbReference type="RuleBase" id="RU362048"/>
    </source>
</evidence>
<dbReference type="RefSeq" id="WP_145061005.1">
    <property type="nucleotide sequence ID" value="NZ_CP036263.1"/>
</dbReference>
<gene>
    <name evidence="8" type="ORF">HG15A2_31730</name>
</gene>
<reference evidence="8 9" key="1">
    <citation type="submission" date="2019-02" db="EMBL/GenBank/DDBJ databases">
        <title>Deep-cultivation of Planctomycetes and their phenomic and genomic characterization uncovers novel biology.</title>
        <authorList>
            <person name="Wiegand S."/>
            <person name="Jogler M."/>
            <person name="Boedeker C."/>
            <person name="Pinto D."/>
            <person name="Vollmers J."/>
            <person name="Rivas-Marin E."/>
            <person name="Kohn T."/>
            <person name="Peeters S.H."/>
            <person name="Heuer A."/>
            <person name="Rast P."/>
            <person name="Oberbeckmann S."/>
            <person name="Bunk B."/>
            <person name="Jeske O."/>
            <person name="Meyerdierks A."/>
            <person name="Storesund J.E."/>
            <person name="Kallscheuer N."/>
            <person name="Luecker S."/>
            <person name="Lage O.M."/>
            <person name="Pohl T."/>
            <person name="Merkel B.J."/>
            <person name="Hornburger P."/>
            <person name="Mueller R.-W."/>
            <person name="Bruemmer F."/>
            <person name="Labrenz M."/>
            <person name="Spormann A.M."/>
            <person name="Op den Camp H."/>
            <person name="Overmann J."/>
            <person name="Amann R."/>
            <person name="Jetten M.S.M."/>
            <person name="Mascher T."/>
            <person name="Medema M.H."/>
            <person name="Devos D.P."/>
            <person name="Kaster A.-K."/>
            <person name="Ovreas L."/>
            <person name="Rohde M."/>
            <person name="Galperin M.Y."/>
            <person name="Jogler C."/>
        </authorList>
    </citation>
    <scope>NUCLEOTIDE SEQUENCE [LARGE SCALE GENOMIC DNA]</scope>
    <source>
        <strain evidence="8 9">HG15A2</strain>
    </source>
</reference>
<feature type="transmembrane region" description="Helical" evidence="7">
    <location>
        <begin position="133"/>
        <end position="157"/>
    </location>
</feature>
<keyword evidence="9" id="KW-1185">Reference proteome</keyword>
<evidence type="ECO:0000256" key="2">
    <source>
        <dbReference type="ARBA" id="ARBA00009784"/>
    </source>
</evidence>
<dbReference type="Pfam" id="PF01914">
    <property type="entry name" value="MarC"/>
    <property type="match status" value="1"/>
</dbReference>
<protein>
    <recommendedName>
        <fullName evidence="7">UPF0056 membrane protein</fullName>
    </recommendedName>
</protein>
<comment type="subcellular location">
    <subcellularLocation>
        <location evidence="1 7">Cell membrane</location>
        <topology evidence="1 7">Multi-pass membrane protein</topology>
    </subcellularLocation>
</comment>
<dbReference type="Proteomes" id="UP000319852">
    <property type="component" value="Chromosome"/>
</dbReference>
<dbReference type="InterPro" id="IPR002771">
    <property type="entry name" value="Multi_antbiot-R_MarC"/>
</dbReference>
<sequence>MTDFVRAVAILLALLNPFLVIVCLLDVVQTLDRIAFRRVLLRAALIAAAVFGYFALAGDALLTGIIQADFASFQVFGGIVFLLIGLQFVFSGPTGIEMLRGEPEYLSDAIAMPVLIGPGTLSASVIVGKTLSPLAACGAIIVALMISVAVMILLKVLHDMPVQQMSVHDAIHRFCRWERQSAQRGWRNVSGTVLAAGSSSARKVFQEPNRGESGIAHNWSKNVSANVAAFRYHGSSLPVARLDFSRQPVAGTRKRAGQVRRVLHAPDYCKANVSGRWIAV</sequence>
<feature type="transmembrane region" description="Helical" evidence="7">
    <location>
        <begin position="39"/>
        <end position="58"/>
    </location>
</feature>
<evidence type="ECO:0000256" key="3">
    <source>
        <dbReference type="ARBA" id="ARBA00022475"/>
    </source>
</evidence>
<dbReference type="PANTHER" id="PTHR33508">
    <property type="entry name" value="UPF0056 MEMBRANE PROTEIN YHCE"/>
    <property type="match status" value="1"/>
</dbReference>
<evidence type="ECO:0000256" key="4">
    <source>
        <dbReference type="ARBA" id="ARBA00022692"/>
    </source>
</evidence>
<feature type="transmembrane region" description="Helical" evidence="7">
    <location>
        <begin position="110"/>
        <end position="127"/>
    </location>
</feature>
<keyword evidence="6 7" id="KW-0472">Membrane</keyword>
<keyword evidence="4 7" id="KW-0812">Transmembrane</keyword>
<keyword evidence="5 7" id="KW-1133">Transmembrane helix</keyword>
<dbReference type="OrthoDB" id="21094at2"/>
<organism evidence="8 9">
    <name type="scientific">Adhaeretor mobilis</name>
    <dbReference type="NCBI Taxonomy" id="1930276"/>
    <lineage>
        <taxon>Bacteria</taxon>
        <taxon>Pseudomonadati</taxon>
        <taxon>Planctomycetota</taxon>
        <taxon>Planctomycetia</taxon>
        <taxon>Pirellulales</taxon>
        <taxon>Lacipirellulaceae</taxon>
        <taxon>Adhaeretor</taxon>
    </lineage>
</organism>
<name>A0A517MY86_9BACT</name>
<evidence type="ECO:0000256" key="6">
    <source>
        <dbReference type="ARBA" id="ARBA00023136"/>
    </source>
</evidence>
<feature type="transmembrane region" description="Helical" evidence="7">
    <location>
        <begin position="70"/>
        <end position="90"/>
    </location>
</feature>
<dbReference type="PANTHER" id="PTHR33508:SF1">
    <property type="entry name" value="UPF0056 MEMBRANE PROTEIN YHCE"/>
    <property type="match status" value="1"/>
</dbReference>
<evidence type="ECO:0000313" key="9">
    <source>
        <dbReference type="Proteomes" id="UP000319852"/>
    </source>
</evidence>
<dbReference type="GO" id="GO:0005886">
    <property type="term" value="C:plasma membrane"/>
    <property type="evidence" value="ECO:0007669"/>
    <property type="project" value="UniProtKB-SubCell"/>
</dbReference>
<evidence type="ECO:0000256" key="1">
    <source>
        <dbReference type="ARBA" id="ARBA00004651"/>
    </source>
</evidence>
<keyword evidence="3" id="KW-1003">Cell membrane</keyword>
<dbReference type="KEGG" id="amob:HG15A2_31730"/>
<proteinExistence type="inferred from homology"/>
<comment type="similarity">
    <text evidence="2 7">Belongs to the UPF0056 (MarC) family.</text>
</comment>
<dbReference type="AlphaFoldDB" id="A0A517MY86"/>
<evidence type="ECO:0000313" key="8">
    <source>
        <dbReference type="EMBL" id="QDS99842.1"/>
    </source>
</evidence>
<accession>A0A517MY86</accession>